<accession>A0A8C4T7C3</accession>
<reference evidence="1" key="3">
    <citation type="submission" date="2025-09" db="UniProtKB">
        <authorList>
            <consortium name="Ensembl"/>
        </authorList>
    </citation>
    <scope>IDENTIFICATION</scope>
</reference>
<reference evidence="1" key="1">
    <citation type="submission" date="2021-06" db="EMBL/GenBank/DDBJ databases">
        <authorList>
            <consortium name="Wellcome Sanger Institute Data Sharing"/>
        </authorList>
    </citation>
    <scope>NUCLEOTIDE SEQUENCE [LARGE SCALE GENOMIC DNA]</scope>
</reference>
<dbReference type="Ensembl" id="ENSECRT00000027205.1">
    <property type="protein sequence ID" value="ENSECRP00000026651.1"/>
    <property type="gene ID" value="ENSECRG00000018008.1"/>
</dbReference>
<protein>
    <submittedName>
        <fullName evidence="1">Uncharacterized protein</fullName>
    </submittedName>
</protein>
<organism evidence="1 2">
    <name type="scientific">Erpetoichthys calabaricus</name>
    <name type="common">Rope fish</name>
    <name type="synonym">Calamoichthys calabaricus</name>
    <dbReference type="NCBI Taxonomy" id="27687"/>
    <lineage>
        <taxon>Eukaryota</taxon>
        <taxon>Metazoa</taxon>
        <taxon>Chordata</taxon>
        <taxon>Craniata</taxon>
        <taxon>Vertebrata</taxon>
        <taxon>Euteleostomi</taxon>
        <taxon>Actinopterygii</taxon>
        <taxon>Polypteriformes</taxon>
        <taxon>Polypteridae</taxon>
        <taxon>Erpetoichthys</taxon>
    </lineage>
</organism>
<keyword evidence="2" id="KW-1185">Reference proteome</keyword>
<dbReference type="AlphaFoldDB" id="A0A8C4T7C3"/>
<proteinExistence type="predicted"/>
<sequence length="103" mass="11917">MHVICTLRAYSLTTGKKNSDRRIVEQRHVRLSNNRPVMSCDVTRVLRSTDQRVSTRPIHDRDRVLVGHELTPINSLPFAHTSHHYCPLDGYMMSSECQEDNQT</sequence>
<evidence type="ECO:0000313" key="2">
    <source>
        <dbReference type="Proteomes" id="UP000694620"/>
    </source>
</evidence>
<name>A0A8C4T7C3_ERPCA</name>
<reference evidence="1" key="2">
    <citation type="submission" date="2025-08" db="UniProtKB">
        <authorList>
            <consortium name="Ensembl"/>
        </authorList>
    </citation>
    <scope>IDENTIFICATION</scope>
</reference>
<evidence type="ECO:0000313" key="1">
    <source>
        <dbReference type="Ensembl" id="ENSECRP00000026651.1"/>
    </source>
</evidence>
<dbReference type="Proteomes" id="UP000694620">
    <property type="component" value="Chromosome 16"/>
</dbReference>